<organism evidence="2 6">
    <name type="scientific">Aphanomyces astaci</name>
    <name type="common">Crayfish plague agent</name>
    <dbReference type="NCBI Taxonomy" id="112090"/>
    <lineage>
        <taxon>Eukaryota</taxon>
        <taxon>Sar</taxon>
        <taxon>Stramenopiles</taxon>
        <taxon>Oomycota</taxon>
        <taxon>Saprolegniomycetes</taxon>
        <taxon>Saprolegniales</taxon>
        <taxon>Verrucalvaceae</taxon>
        <taxon>Aphanomyces</taxon>
    </lineage>
</organism>
<gene>
    <name evidence="5" type="ORF">DYB26_014893</name>
    <name evidence="4" type="ORF">DYB31_008678</name>
    <name evidence="3" type="ORF">DYB34_002203</name>
    <name evidence="2" type="ORF">DYB36_001591</name>
</gene>
<dbReference type="CDD" id="cd06587">
    <property type="entry name" value="VOC"/>
    <property type="match status" value="1"/>
</dbReference>
<dbReference type="InterPro" id="IPR001810">
    <property type="entry name" value="F-box_dom"/>
</dbReference>
<evidence type="ECO:0000313" key="5">
    <source>
        <dbReference type="EMBL" id="RHZ39846.1"/>
    </source>
</evidence>
<dbReference type="Pfam" id="PF00903">
    <property type="entry name" value="Glyoxalase"/>
    <property type="match status" value="1"/>
</dbReference>
<dbReference type="Gene3D" id="3.10.180.10">
    <property type="entry name" value="2,3-Dihydroxybiphenyl 1,2-Dioxygenase, domain 1"/>
    <property type="match status" value="1"/>
</dbReference>
<sequence>MVNQLPQSCRFVVYAHLDARDLFRLRGVCKTTRDTIEHPYVWKRMFAADLFTLVTESNQGQPTAYQSIVTSIRQACGFSFTDEMKWSLSPMRWTTWPLMYRACAKKLHHLRRDVTRLVAELDEIQSLRRERGHLKDMTQVKGKRTGTEMRRNQLSCVKYINKSTRRLWVADHSVPTLVTSKSDLLQRLQTVDTALKDSTATAFTLRTQLRKEHRKVLGLIAAARAQVRTVLVHECQDSVAPVASVQFYEALLGAEHLYKDDKDFGFDPAFLRVGSAQVALLPLEPTQAPIQDHNGAHFAITCTDEADFLAIKASLSDDLKRAGGPIAAVDFFDYGRYCPNSCIVL</sequence>
<dbReference type="Proteomes" id="UP000283543">
    <property type="component" value="Unassembled WGS sequence"/>
</dbReference>
<dbReference type="InterPro" id="IPR029068">
    <property type="entry name" value="Glyas_Bleomycin-R_OHBP_Dase"/>
</dbReference>
<reference evidence="6 7" key="1">
    <citation type="submission" date="2018-08" db="EMBL/GenBank/DDBJ databases">
        <title>Aphanomyces genome sequencing and annotation.</title>
        <authorList>
            <person name="Minardi D."/>
            <person name="Oidtmann B."/>
            <person name="Van Der Giezen M."/>
            <person name="Studholme D.J."/>
        </authorList>
    </citation>
    <scope>NUCLEOTIDE SEQUENCE [LARGE SCALE GENOMIC DNA]</scope>
    <source>
        <strain evidence="4 7">197901</strain>
        <strain evidence="5 9">FDL457</strain>
        <strain evidence="2 6">Kv</strain>
        <strain evidence="3 8">Si</strain>
    </source>
</reference>
<dbReference type="Gene3D" id="1.20.1280.50">
    <property type="match status" value="1"/>
</dbReference>
<evidence type="ECO:0000313" key="2">
    <source>
        <dbReference type="EMBL" id="RHY04233.1"/>
    </source>
</evidence>
<dbReference type="EMBL" id="QUTF01007212">
    <property type="protein sequence ID" value="RHZ39846.1"/>
    <property type="molecule type" value="Genomic_DNA"/>
</dbReference>
<dbReference type="InterPro" id="IPR036047">
    <property type="entry name" value="F-box-like_dom_sf"/>
</dbReference>
<evidence type="ECO:0000313" key="6">
    <source>
        <dbReference type="Proteomes" id="UP000265427"/>
    </source>
</evidence>
<dbReference type="InterPro" id="IPR004360">
    <property type="entry name" value="Glyas_Fos-R_dOase_dom"/>
</dbReference>
<dbReference type="SUPFAM" id="SSF54593">
    <property type="entry name" value="Glyoxalase/Bleomycin resistance protein/Dihydroxybiphenyl dioxygenase"/>
    <property type="match status" value="1"/>
</dbReference>
<dbReference type="Pfam" id="PF00646">
    <property type="entry name" value="F-box"/>
    <property type="match status" value="1"/>
</dbReference>
<dbReference type="Proteomes" id="UP000286510">
    <property type="component" value="Unassembled WGS sequence"/>
</dbReference>
<protein>
    <recommendedName>
        <fullName evidence="1">F-box domain-containing protein</fullName>
    </recommendedName>
</protein>
<comment type="caution">
    <text evidence="2">The sequence shown here is derived from an EMBL/GenBank/DDBJ whole genome shotgun (WGS) entry which is preliminary data.</text>
</comment>
<dbReference type="Proteomes" id="UP000265427">
    <property type="component" value="Unassembled WGS sequence"/>
</dbReference>
<dbReference type="EMBL" id="QUTE01006803">
    <property type="protein sequence ID" value="RHZ31543.1"/>
    <property type="molecule type" value="Genomic_DNA"/>
</dbReference>
<proteinExistence type="predicted"/>
<dbReference type="EMBL" id="QUTB01005510">
    <property type="protein sequence ID" value="RHY54975.1"/>
    <property type="molecule type" value="Genomic_DNA"/>
</dbReference>
<evidence type="ECO:0000313" key="9">
    <source>
        <dbReference type="Proteomes" id="UP000286510"/>
    </source>
</evidence>
<dbReference type="SUPFAM" id="SSF81383">
    <property type="entry name" value="F-box domain"/>
    <property type="match status" value="1"/>
</dbReference>
<dbReference type="PROSITE" id="PS50181">
    <property type="entry name" value="FBOX"/>
    <property type="match status" value="1"/>
</dbReference>
<dbReference type="AlphaFoldDB" id="A0A397A8T6"/>
<evidence type="ECO:0000313" key="7">
    <source>
        <dbReference type="Proteomes" id="UP000266196"/>
    </source>
</evidence>
<accession>A0A397A8T6</accession>
<dbReference type="Proteomes" id="UP000266196">
    <property type="component" value="Unassembled WGS sequence"/>
</dbReference>
<evidence type="ECO:0000313" key="4">
    <source>
        <dbReference type="EMBL" id="RHZ31543.1"/>
    </source>
</evidence>
<evidence type="ECO:0000259" key="1">
    <source>
        <dbReference type="PROSITE" id="PS50181"/>
    </source>
</evidence>
<dbReference type="VEuPathDB" id="FungiDB:H257_18311"/>
<evidence type="ECO:0000313" key="8">
    <source>
        <dbReference type="Proteomes" id="UP000283543"/>
    </source>
</evidence>
<feature type="domain" description="F-box" evidence="1">
    <location>
        <begin position="1"/>
        <end position="45"/>
    </location>
</feature>
<name>A0A397A8T6_APHAT</name>
<evidence type="ECO:0000313" key="3">
    <source>
        <dbReference type="EMBL" id="RHY54975.1"/>
    </source>
</evidence>
<dbReference type="VEuPathDB" id="FungiDB:H257_18310"/>
<dbReference type="EMBL" id="QUSZ01006888">
    <property type="protein sequence ID" value="RHY04233.1"/>
    <property type="molecule type" value="Genomic_DNA"/>
</dbReference>